<dbReference type="Pfam" id="PF25967">
    <property type="entry name" value="RND-MFP_C"/>
    <property type="match status" value="1"/>
</dbReference>
<reference evidence="6 7" key="1">
    <citation type="submission" date="2020-03" db="EMBL/GenBank/DDBJ databases">
        <title>Genomic Encyclopedia of Type Strains, Phase IV (KMG-IV): sequencing the most valuable type-strain genomes for metagenomic binning, comparative biology and taxonomic classification.</title>
        <authorList>
            <person name="Goeker M."/>
        </authorList>
    </citation>
    <scope>NUCLEOTIDE SEQUENCE [LARGE SCALE GENOMIC DNA]</scope>
    <source>
        <strain evidence="6 7">DSM 5718</strain>
    </source>
</reference>
<dbReference type="AlphaFoldDB" id="A0A846MPZ6"/>
<dbReference type="InterPro" id="IPR050465">
    <property type="entry name" value="UPF0194_transport"/>
</dbReference>
<feature type="domain" description="YknX-like beta-barrel" evidence="5">
    <location>
        <begin position="266"/>
        <end position="334"/>
    </location>
</feature>
<dbReference type="Gene3D" id="2.40.30.170">
    <property type="match status" value="1"/>
</dbReference>
<protein>
    <submittedName>
        <fullName evidence="6">Multidrug efflux pump subunit AcrA (Membrane-fusion protein)</fullName>
    </submittedName>
</protein>
<accession>A0A846MPZ6</accession>
<dbReference type="EMBL" id="JAASRN010000001">
    <property type="protein sequence ID" value="NIK73501.1"/>
    <property type="molecule type" value="Genomic_DNA"/>
</dbReference>
<dbReference type="Pfam" id="PF25990">
    <property type="entry name" value="Beta-barrel_YknX"/>
    <property type="match status" value="1"/>
</dbReference>
<feature type="coiled-coil region" evidence="3">
    <location>
        <begin position="100"/>
        <end position="223"/>
    </location>
</feature>
<dbReference type="Gene3D" id="2.40.420.20">
    <property type="match status" value="1"/>
</dbReference>
<evidence type="ECO:0000256" key="3">
    <source>
        <dbReference type="SAM" id="Coils"/>
    </source>
</evidence>
<organism evidence="6 7">
    <name type="scientific">Thermonema lapsum</name>
    <dbReference type="NCBI Taxonomy" id="28195"/>
    <lineage>
        <taxon>Bacteria</taxon>
        <taxon>Pseudomonadati</taxon>
        <taxon>Bacteroidota</taxon>
        <taxon>Cytophagia</taxon>
        <taxon>Cytophagales</taxon>
        <taxon>Thermonemataceae</taxon>
        <taxon>Thermonema</taxon>
    </lineage>
</organism>
<evidence type="ECO:0000256" key="1">
    <source>
        <dbReference type="ARBA" id="ARBA00004196"/>
    </source>
</evidence>
<name>A0A846MPZ6_9BACT</name>
<comment type="caution">
    <text evidence="6">The sequence shown here is derived from an EMBL/GenBank/DDBJ whole genome shotgun (WGS) entry which is preliminary data.</text>
</comment>
<keyword evidence="2 3" id="KW-0175">Coiled coil</keyword>
<dbReference type="Proteomes" id="UP000537126">
    <property type="component" value="Unassembled WGS sequence"/>
</dbReference>
<comment type="subcellular location">
    <subcellularLocation>
        <location evidence="1">Cell envelope</location>
    </subcellularLocation>
</comment>
<dbReference type="GO" id="GO:0030313">
    <property type="term" value="C:cell envelope"/>
    <property type="evidence" value="ECO:0007669"/>
    <property type="project" value="UniProtKB-SubCell"/>
</dbReference>
<dbReference type="InterPro" id="IPR058627">
    <property type="entry name" value="MdtA-like_C"/>
</dbReference>
<keyword evidence="7" id="KW-1185">Reference proteome</keyword>
<sequence>MLTIPSRRKLLITILPLLMLPLAWWLLAPSADEAEGWVLVQKGDLSVQVLATGELTARQAVEVTAPALLRSLEIYQIKIVDLIPEGSQVKAGDYLATLDNQELSEKMQQLRIEIEKLENERNQALIDTALALRQAREELQNLALDLEMKKIQLRGTEYEPPAEQSKTRLAYERALNAYENAQQAYRLKQKQARSKLMGIHTLLNEAKRKYKMAEEALKALTLHAPTNGTVIYHKGWNGSKKEAGSMVSTWDPVVVKLSAQQELVSTARINELDIHKIKKGQAAKVRVEAFPDRIFQGEVIDISNAAESDDSKARYFAVDIRLKKQDPALRPTMSTFNRIECSLHQKVLLIPLSAVHYTPAGIPYVIKKKGRHMVRQQVQLGAADDLHVIVKKGLKIGDQVSLSIPEQIESLPWQTL</sequence>
<evidence type="ECO:0000313" key="6">
    <source>
        <dbReference type="EMBL" id="NIK73501.1"/>
    </source>
</evidence>
<dbReference type="PANTHER" id="PTHR32347:SF14">
    <property type="entry name" value="EFFLUX SYSTEM COMPONENT YKNX-RELATED"/>
    <property type="match status" value="1"/>
</dbReference>
<evidence type="ECO:0000256" key="2">
    <source>
        <dbReference type="ARBA" id="ARBA00023054"/>
    </source>
</evidence>
<evidence type="ECO:0000313" key="7">
    <source>
        <dbReference type="Proteomes" id="UP000537126"/>
    </source>
</evidence>
<gene>
    <name evidence="6" type="ORF">FHS56_000987</name>
</gene>
<dbReference type="RefSeq" id="WP_166918731.1">
    <property type="nucleotide sequence ID" value="NZ_JAASRN010000001.1"/>
</dbReference>
<proteinExistence type="predicted"/>
<dbReference type="InterPro" id="IPR058636">
    <property type="entry name" value="Beta-barrel_YknX"/>
</dbReference>
<evidence type="ECO:0000259" key="4">
    <source>
        <dbReference type="Pfam" id="PF25967"/>
    </source>
</evidence>
<feature type="domain" description="Multidrug resistance protein MdtA-like C-terminal permuted SH3" evidence="4">
    <location>
        <begin position="347"/>
        <end position="400"/>
    </location>
</feature>
<dbReference type="PANTHER" id="PTHR32347">
    <property type="entry name" value="EFFLUX SYSTEM COMPONENT YKNX-RELATED"/>
    <property type="match status" value="1"/>
</dbReference>
<evidence type="ECO:0000259" key="5">
    <source>
        <dbReference type="Pfam" id="PF25990"/>
    </source>
</evidence>